<reference evidence="1" key="1">
    <citation type="submission" date="2020-06" db="EMBL/GenBank/DDBJ databases">
        <title>WGS assembly of Ceratodon purpureus strain R40.</title>
        <authorList>
            <person name="Carey S.B."/>
            <person name="Jenkins J."/>
            <person name="Shu S."/>
            <person name="Lovell J.T."/>
            <person name="Sreedasyam A."/>
            <person name="Maumus F."/>
            <person name="Tiley G.P."/>
            <person name="Fernandez-Pozo N."/>
            <person name="Barry K."/>
            <person name="Chen C."/>
            <person name="Wang M."/>
            <person name="Lipzen A."/>
            <person name="Daum C."/>
            <person name="Saski C.A."/>
            <person name="Payton A.C."/>
            <person name="Mcbreen J.C."/>
            <person name="Conrad R.E."/>
            <person name="Kollar L.M."/>
            <person name="Olsson S."/>
            <person name="Huttunen S."/>
            <person name="Landis J.B."/>
            <person name="Wickett N.J."/>
            <person name="Johnson M.G."/>
            <person name="Rensing S.A."/>
            <person name="Grimwood J."/>
            <person name="Schmutz J."/>
            <person name="Mcdaniel S.F."/>
        </authorList>
    </citation>
    <scope>NUCLEOTIDE SEQUENCE</scope>
    <source>
        <strain evidence="1">R40</strain>
    </source>
</reference>
<dbReference type="AlphaFoldDB" id="A0A8T0IZD7"/>
<dbReference type="Proteomes" id="UP000822688">
    <property type="component" value="Chromosome 2"/>
</dbReference>
<comment type="caution">
    <text evidence="1">The sequence shown here is derived from an EMBL/GenBank/DDBJ whole genome shotgun (WGS) entry which is preliminary data.</text>
</comment>
<sequence length="84" mass="9328">MPSSHSAADTAAATAIGFERCELNCIRIHCDDLLAWLKFQVSLRFMLVTNVDESQKCMFPYYKNSFSASVSGSDLCTSLLLLDQ</sequence>
<name>A0A8T0IZD7_CERPU</name>
<organism evidence="1 2">
    <name type="scientific">Ceratodon purpureus</name>
    <name type="common">Fire moss</name>
    <name type="synonym">Dicranum purpureum</name>
    <dbReference type="NCBI Taxonomy" id="3225"/>
    <lineage>
        <taxon>Eukaryota</taxon>
        <taxon>Viridiplantae</taxon>
        <taxon>Streptophyta</taxon>
        <taxon>Embryophyta</taxon>
        <taxon>Bryophyta</taxon>
        <taxon>Bryophytina</taxon>
        <taxon>Bryopsida</taxon>
        <taxon>Dicranidae</taxon>
        <taxon>Pseudoditrichales</taxon>
        <taxon>Ditrichaceae</taxon>
        <taxon>Ceratodon</taxon>
    </lineage>
</organism>
<keyword evidence="2" id="KW-1185">Reference proteome</keyword>
<evidence type="ECO:0000313" key="2">
    <source>
        <dbReference type="Proteomes" id="UP000822688"/>
    </source>
</evidence>
<accession>A0A8T0IZD7</accession>
<proteinExistence type="predicted"/>
<dbReference type="EMBL" id="CM026422">
    <property type="protein sequence ID" value="KAG0588106.1"/>
    <property type="molecule type" value="Genomic_DNA"/>
</dbReference>
<gene>
    <name evidence="1" type="ORF">KC19_2G216300</name>
</gene>
<evidence type="ECO:0000313" key="1">
    <source>
        <dbReference type="EMBL" id="KAG0588106.1"/>
    </source>
</evidence>
<protein>
    <submittedName>
        <fullName evidence="1">Uncharacterized protein</fullName>
    </submittedName>
</protein>